<dbReference type="Proteomes" id="UP000077671">
    <property type="component" value="Unassembled WGS sequence"/>
</dbReference>
<evidence type="ECO:0008006" key="9">
    <source>
        <dbReference type="Google" id="ProtNLM"/>
    </source>
</evidence>
<feature type="chain" id="PRO_5044550216" description="Cutinase" evidence="4">
    <location>
        <begin position="22"/>
        <end position="240"/>
    </location>
</feature>
<keyword evidence="4" id="KW-0732">Signal</keyword>
<organism evidence="6 7">
    <name type="scientific">Tilletia caries</name>
    <name type="common">wheat bunt fungus</name>
    <dbReference type="NCBI Taxonomy" id="13290"/>
    <lineage>
        <taxon>Eukaryota</taxon>
        <taxon>Fungi</taxon>
        <taxon>Dikarya</taxon>
        <taxon>Basidiomycota</taxon>
        <taxon>Ustilaginomycotina</taxon>
        <taxon>Exobasidiomycetes</taxon>
        <taxon>Tilletiales</taxon>
        <taxon>Tilletiaceae</taxon>
        <taxon>Tilletia</taxon>
    </lineage>
</organism>
<evidence type="ECO:0000313" key="8">
    <source>
        <dbReference type="Proteomes" id="UP000836402"/>
    </source>
</evidence>
<dbReference type="EMBL" id="LWDD02002739">
    <property type="protein sequence ID" value="KAE8239946.1"/>
    <property type="molecule type" value="Genomic_DNA"/>
</dbReference>
<dbReference type="GO" id="GO:0052689">
    <property type="term" value="F:carboxylic ester hydrolase activity"/>
    <property type="evidence" value="ECO:0007669"/>
    <property type="project" value="UniProtKB-ARBA"/>
</dbReference>
<evidence type="ECO:0000256" key="4">
    <source>
        <dbReference type="SAM" id="SignalP"/>
    </source>
</evidence>
<evidence type="ECO:0000313" key="7">
    <source>
        <dbReference type="Proteomes" id="UP000077671"/>
    </source>
</evidence>
<dbReference type="InterPro" id="IPR000675">
    <property type="entry name" value="Cutinase/axe"/>
</dbReference>
<accession>A0A177UWK4</accession>
<dbReference type="PANTHER" id="PTHR33630">
    <property type="entry name" value="CUTINASE RV1984C-RELATED-RELATED"/>
    <property type="match status" value="1"/>
</dbReference>
<reference evidence="5" key="3">
    <citation type="submission" date="2020-10" db="EMBL/GenBank/DDBJ databases">
        <authorList>
            <person name="Sedaghatjoo S."/>
        </authorList>
    </citation>
    <scope>NUCLEOTIDE SEQUENCE</scope>
    <source>
        <strain evidence="5">AZH3</strain>
    </source>
</reference>
<proteinExistence type="predicted"/>
<evidence type="ECO:0000313" key="6">
    <source>
        <dbReference type="EMBL" id="KAE8239946.1"/>
    </source>
</evidence>
<dbReference type="InterPro" id="IPR029058">
    <property type="entry name" value="AB_hydrolase_fold"/>
</dbReference>
<keyword evidence="1" id="KW-0378">Hydrolase</keyword>
<evidence type="ECO:0000256" key="2">
    <source>
        <dbReference type="ARBA" id="ARBA00023157"/>
    </source>
</evidence>
<feature type="signal peptide" evidence="4">
    <location>
        <begin position="1"/>
        <end position="21"/>
    </location>
</feature>
<feature type="region of interest" description="Disordered" evidence="3">
    <location>
        <begin position="161"/>
        <end position="181"/>
    </location>
</feature>
<sequence>MHIVTFNLLAFFHFFISAAEATSVRTGATNLTALTARATGCHDYLIIDSRGTGEPQGRSSQFSGMIQKTFDGLPDGIGISNPYPASSAPNSPASGSVWLRTYLRQAVAMCPQQNYALLGWSQGAAVTWTALGGMKKDDPLHHAIKAVVVVGDPFHVPNVRGNVDQDGHGQTAGAQGKMRGGNSDATIAEWAADGKVLDICFSGDPVCNQWGDRPADHGRYGGSGEVQTLGAQFLIQHLRR</sequence>
<evidence type="ECO:0000256" key="1">
    <source>
        <dbReference type="ARBA" id="ARBA00022801"/>
    </source>
</evidence>
<protein>
    <recommendedName>
        <fullName evidence="9">Cutinase</fullName>
    </recommendedName>
</protein>
<evidence type="ECO:0000313" key="5">
    <source>
        <dbReference type="EMBL" id="CAD6897515.1"/>
    </source>
</evidence>
<comment type="caution">
    <text evidence="6">The sequence shown here is derived from an EMBL/GenBank/DDBJ whole genome shotgun (WGS) entry which is preliminary data.</text>
</comment>
<dbReference type="Gene3D" id="3.40.50.1820">
    <property type="entry name" value="alpha/beta hydrolase"/>
    <property type="match status" value="1"/>
</dbReference>
<name>A0A177UWK4_9BASI</name>
<dbReference type="Proteomes" id="UP000836402">
    <property type="component" value="Unassembled WGS sequence"/>
</dbReference>
<dbReference type="SMART" id="SM01110">
    <property type="entry name" value="Cutinase"/>
    <property type="match status" value="1"/>
</dbReference>
<reference evidence="6" key="2">
    <citation type="journal article" date="2019" name="IMA Fungus">
        <title>Genome sequencing and comparison of five Tilletia species to identify candidate genes for the detection of regulated species infecting wheat.</title>
        <authorList>
            <person name="Nguyen H.D.T."/>
            <person name="Sultana T."/>
            <person name="Kesanakurti P."/>
            <person name="Hambleton S."/>
        </authorList>
    </citation>
    <scope>NUCLEOTIDE SEQUENCE</scope>
    <source>
        <strain evidence="6">DAOMC 238032</strain>
    </source>
</reference>
<dbReference type="AlphaFoldDB" id="A0A177UWK4"/>
<keyword evidence="2" id="KW-1015">Disulfide bond</keyword>
<evidence type="ECO:0000256" key="3">
    <source>
        <dbReference type="SAM" id="MobiDB-lite"/>
    </source>
</evidence>
<dbReference type="Pfam" id="PF01083">
    <property type="entry name" value="Cutinase"/>
    <property type="match status" value="1"/>
</dbReference>
<gene>
    <name evidence="6" type="ORF">A4X03_0g8637</name>
    <name evidence="5" type="ORF">JKIAZH3_G9454</name>
</gene>
<reference evidence="6" key="1">
    <citation type="submission" date="2016-04" db="EMBL/GenBank/DDBJ databases">
        <authorList>
            <person name="Nguyen H.D."/>
            <person name="Kesanakurti P."/>
            <person name="Cullis J."/>
            <person name="Levesque C.A."/>
            <person name="Hambleton S."/>
        </authorList>
    </citation>
    <scope>NUCLEOTIDE SEQUENCE</scope>
    <source>
        <strain evidence="6">DAOMC 238032</strain>
    </source>
</reference>
<dbReference type="EMBL" id="CAJHJG010000109">
    <property type="protein sequence ID" value="CAD6897515.1"/>
    <property type="molecule type" value="Genomic_DNA"/>
</dbReference>
<dbReference type="PANTHER" id="PTHR33630:SF9">
    <property type="entry name" value="CUTINASE 4"/>
    <property type="match status" value="1"/>
</dbReference>
<dbReference type="SUPFAM" id="SSF53474">
    <property type="entry name" value="alpha/beta-Hydrolases"/>
    <property type="match status" value="1"/>
</dbReference>
<keyword evidence="8" id="KW-1185">Reference proteome</keyword>